<dbReference type="SUPFAM" id="SSF88697">
    <property type="entry name" value="PUA domain-like"/>
    <property type="match status" value="1"/>
</dbReference>
<proteinExistence type="predicted"/>
<dbReference type="EMBL" id="BK015391">
    <property type="protein sequence ID" value="DAE04593.1"/>
    <property type="molecule type" value="Genomic_DNA"/>
</dbReference>
<organism evidence="2">
    <name type="scientific">Myoviridae sp. ctvns3</name>
    <dbReference type="NCBI Taxonomy" id="2825204"/>
    <lineage>
        <taxon>Viruses</taxon>
        <taxon>Duplodnaviria</taxon>
        <taxon>Heunggongvirae</taxon>
        <taxon>Uroviricota</taxon>
        <taxon>Caudoviricetes</taxon>
    </lineage>
</organism>
<dbReference type="InterPro" id="IPR015947">
    <property type="entry name" value="PUA-like_sf"/>
</dbReference>
<evidence type="ECO:0000259" key="1">
    <source>
        <dbReference type="Pfam" id="PF12961"/>
    </source>
</evidence>
<name>A0A8S5PE00_9CAUD</name>
<protein>
    <submittedName>
        <fullName evidence="2">Activating signal cointegrator</fullName>
    </submittedName>
</protein>
<evidence type="ECO:0000313" key="2">
    <source>
        <dbReference type="EMBL" id="DAE04593.1"/>
    </source>
</evidence>
<reference evidence="2" key="1">
    <citation type="journal article" date="2021" name="Proc. Natl. Acad. Sci. U.S.A.">
        <title>A Catalog of Tens of Thousands of Viruses from Human Metagenomes Reveals Hidden Associations with Chronic Diseases.</title>
        <authorList>
            <person name="Tisza M.J."/>
            <person name="Buck C.B."/>
        </authorList>
    </citation>
    <scope>NUCLEOTIDE SEQUENCE</scope>
    <source>
        <strain evidence="2">Ctvns3</strain>
    </source>
</reference>
<dbReference type="Gene3D" id="2.30.130.30">
    <property type="entry name" value="Hypothetical protein"/>
    <property type="match status" value="1"/>
</dbReference>
<dbReference type="Pfam" id="PF12961">
    <property type="entry name" value="DUF3850"/>
    <property type="match status" value="1"/>
</dbReference>
<accession>A0A8S5PE00</accession>
<dbReference type="InterPro" id="IPR039440">
    <property type="entry name" value="DUF3850"/>
</dbReference>
<feature type="domain" description="DUF3850" evidence="1">
    <location>
        <begin position="7"/>
        <end position="77"/>
    </location>
</feature>
<sequence length="78" mass="9274">MREVKKKILPKYFEAVIHDKKKFEIRKDEDNLQIGDVVVLAEWNGNEFTGQTVKREIKYILRDVPEYGLMPGYVIFGW</sequence>